<sequence length="55" mass="6408">MTLPDNNKPFDDLTSEEQEKVMQELDDVLSNKDGKLEQAFEEHWKTKHSSSKVDD</sequence>
<reference evidence="1" key="1">
    <citation type="submission" date="2020-04" db="EMBL/GenBank/DDBJ databases">
        <title>Genome Sequencing for Pseudoaltermonas arctica.</title>
        <authorList>
            <person name="Elkins N.S."/>
        </authorList>
    </citation>
    <scope>NUCLEOTIDE SEQUENCE [LARGE SCALE GENOMIC DNA]</scope>
    <source>
        <strain evidence="1">NEC-BIFX-2020_0012</strain>
    </source>
</reference>
<protein>
    <submittedName>
        <fullName evidence="1">Uncharacterized protein</fullName>
    </submittedName>
</protein>
<dbReference type="AlphaFoldDB" id="A0A7Y0HD27"/>
<keyword evidence="2" id="KW-1185">Reference proteome</keyword>
<comment type="caution">
    <text evidence="1">The sequence shown here is derived from an EMBL/GenBank/DDBJ whole genome shotgun (WGS) entry which is preliminary data.</text>
</comment>
<accession>A0A7Y0HD27</accession>
<gene>
    <name evidence="1" type="ORF">HHO47_07765</name>
</gene>
<name>A0A7Y0HD27_9GAMM</name>
<organism evidence="1 2">
    <name type="scientific">Pseudoalteromonas arctica</name>
    <dbReference type="NCBI Taxonomy" id="394751"/>
    <lineage>
        <taxon>Bacteria</taxon>
        <taxon>Pseudomonadati</taxon>
        <taxon>Pseudomonadota</taxon>
        <taxon>Gammaproteobacteria</taxon>
        <taxon>Alteromonadales</taxon>
        <taxon>Pseudoalteromonadaceae</taxon>
        <taxon>Pseudoalteromonas</taxon>
    </lineage>
</organism>
<proteinExistence type="predicted"/>
<evidence type="ECO:0000313" key="2">
    <source>
        <dbReference type="Proteomes" id="UP000570493"/>
    </source>
</evidence>
<dbReference type="RefSeq" id="WP_169019788.1">
    <property type="nucleotide sequence ID" value="NZ_JABBMT010000009.1"/>
</dbReference>
<dbReference type="EMBL" id="JABBMT010000009">
    <property type="protein sequence ID" value="NMM40734.1"/>
    <property type="molecule type" value="Genomic_DNA"/>
</dbReference>
<evidence type="ECO:0000313" key="1">
    <source>
        <dbReference type="EMBL" id="NMM40734.1"/>
    </source>
</evidence>
<dbReference type="Proteomes" id="UP000570493">
    <property type="component" value="Unassembled WGS sequence"/>
</dbReference>